<feature type="transmembrane region" description="Helical" evidence="5">
    <location>
        <begin position="44"/>
        <end position="63"/>
    </location>
</feature>
<keyword evidence="2 5" id="KW-0812">Transmembrane</keyword>
<feature type="non-terminal residue" evidence="7">
    <location>
        <position position="127"/>
    </location>
</feature>
<comment type="subcellular location">
    <subcellularLocation>
        <location evidence="1">Mitochondrion membrane</location>
    </subcellularLocation>
</comment>
<dbReference type="Pfam" id="PF04588">
    <property type="entry name" value="HIG_1_N"/>
    <property type="match status" value="2"/>
</dbReference>
<dbReference type="AlphaFoldDB" id="A0A0P4VUD2"/>
<dbReference type="InterPro" id="IPR007667">
    <property type="entry name" value="Hypoxia_induced_domain"/>
</dbReference>
<protein>
    <submittedName>
        <fullName evidence="7">Putative conserved plasma membrane protein</fullName>
    </submittedName>
</protein>
<feature type="non-terminal residue" evidence="7">
    <location>
        <position position="1"/>
    </location>
</feature>
<keyword evidence="4 5" id="KW-0472">Membrane</keyword>
<evidence type="ECO:0000256" key="3">
    <source>
        <dbReference type="ARBA" id="ARBA00022989"/>
    </source>
</evidence>
<evidence type="ECO:0000256" key="1">
    <source>
        <dbReference type="ARBA" id="ARBA00004325"/>
    </source>
</evidence>
<accession>A0A0P4VUD2</accession>
<reference evidence="7" key="1">
    <citation type="journal article" date="2016" name="PLoS Negl. Trop. Dis.">
        <title>A Deep Insight into the Sialome of Rhodnius neglectus, a Vector of Chagas Disease.</title>
        <authorList>
            <person name="Santiago P.B."/>
            <person name="Assumpcao T.C."/>
            <person name="Araujo C.N."/>
            <person name="Bastos I.M."/>
            <person name="Neves D."/>
            <person name="Silva I.G."/>
            <person name="Charneau S."/>
            <person name="Queiroz R.M."/>
            <person name="Raiol T."/>
            <person name="Oliveira J.V."/>
            <person name="Sousa M.V."/>
            <person name="Calvo E."/>
            <person name="Ribeiro J.M."/>
            <person name="Santana J.M."/>
        </authorList>
    </citation>
    <scope>NUCLEOTIDE SEQUENCE</scope>
    <source>
        <tissue evidence="7">Salivary glands</tissue>
    </source>
</reference>
<dbReference type="PANTHER" id="PTHR12297:SF18">
    <property type="entry name" value="HIG1 DOMAIN FAMILY MEMBER 2A"/>
    <property type="match status" value="1"/>
</dbReference>
<keyword evidence="3 5" id="KW-1133">Transmembrane helix</keyword>
<evidence type="ECO:0000256" key="5">
    <source>
        <dbReference type="SAM" id="Phobius"/>
    </source>
</evidence>
<dbReference type="EMBL" id="GDKW01002153">
    <property type="protein sequence ID" value="JAI54442.1"/>
    <property type="molecule type" value="mRNA"/>
</dbReference>
<dbReference type="GO" id="GO:0097250">
    <property type="term" value="P:mitochondrial respirasome assembly"/>
    <property type="evidence" value="ECO:0007669"/>
    <property type="project" value="TreeGrafter"/>
</dbReference>
<evidence type="ECO:0000313" key="7">
    <source>
        <dbReference type="EMBL" id="JAI54442.1"/>
    </source>
</evidence>
<dbReference type="PROSITE" id="PS51503">
    <property type="entry name" value="HIG1"/>
    <property type="match status" value="1"/>
</dbReference>
<evidence type="ECO:0000256" key="4">
    <source>
        <dbReference type="ARBA" id="ARBA00023136"/>
    </source>
</evidence>
<name>A0A0P4VUD2_9HEMI</name>
<organism evidence="7">
    <name type="scientific">Rhodnius neglectus</name>
    <dbReference type="NCBI Taxonomy" id="72488"/>
    <lineage>
        <taxon>Eukaryota</taxon>
        <taxon>Metazoa</taxon>
        <taxon>Ecdysozoa</taxon>
        <taxon>Arthropoda</taxon>
        <taxon>Hexapoda</taxon>
        <taxon>Insecta</taxon>
        <taxon>Pterygota</taxon>
        <taxon>Neoptera</taxon>
        <taxon>Paraneoptera</taxon>
        <taxon>Hemiptera</taxon>
        <taxon>Heteroptera</taxon>
        <taxon>Panheteroptera</taxon>
        <taxon>Cimicomorpha</taxon>
        <taxon>Reduviidae</taxon>
        <taxon>Triatominae</taxon>
        <taxon>Rhodnius</taxon>
    </lineage>
</organism>
<feature type="domain" description="HIG1" evidence="6">
    <location>
        <begin position="16"/>
        <end position="107"/>
    </location>
</feature>
<evidence type="ECO:0000259" key="6">
    <source>
        <dbReference type="PROSITE" id="PS51503"/>
    </source>
</evidence>
<dbReference type="Gene3D" id="6.10.140.1320">
    <property type="match status" value="2"/>
</dbReference>
<evidence type="ECO:0000256" key="2">
    <source>
        <dbReference type="ARBA" id="ARBA00022692"/>
    </source>
</evidence>
<sequence length="127" mass="14038">EHAGTSQETFDWLQIKKEIGSTADTENTESGQEKLWRKVKENPFVPIGALVTVGCLSFGLYSFRKGERRMSQMMMRARIVAQGFTVLALVGGITMAAMKKNPFVPIGALVTVGCLSFGLYSFRKGER</sequence>
<feature type="transmembrane region" description="Helical" evidence="5">
    <location>
        <begin position="103"/>
        <end position="122"/>
    </location>
</feature>
<dbReference type="GO" id="GO:0031966">
    <property type="term" value="C:mitochondrial membrane"/>
    <property type="evidence" value="ECO:0007669"/>
    <property type="project" value="UniProtKB-SubCell"/>
</dbReference>
<dbReference type="PANTHER" id="PTHR12297">
    <property type="entry name" value="HYPOXIA-INDUCBILE GENE 1 HIG1 -RELATED"/>
    <property type="match status" value="1"/>
</dbReference>
<proteinExistence type="evidence at transcript level"/>
<dbReference type="InterPro" id="IPR050355">
    <property type="entry name" value="RCF1"/>
</dbReference>
<feature type="transmembrane region" description="Helical" evidence="5">
    <location>
        <begin position="75"/>
        <end position="97"/>
    </location>
</feature>